<organism evidence="2">
    <name type="scientific">Tanacetum cinerariifolium</name>
    <name type="common">Dalmatian daisy</name>
    <name type="synonym">Chrysanthemum cinerariifolium</name>
    <dbReference type="NCBI Taxonomy" id="118510"/>
    <lineage>
        <taxon>Eukaryota</taxon>
        <taxon>Viridiplantae</taxon>
        <taxon>Streptophyta</taxon>
        <taxon>Embryophyta</taxon>
        <taxon>Tracheophyta</taxon>
        <taxon>Spermatophyta</taxon>
        <taxon>Magnoliopsida</taxon>
        <taxon>eudicotyledons</taxon>
        <taxon>Gunneridae</taxon>
        <taxon>Pentapetalae</taxon>
        <taxon>asterids</taxon>
        <taxon>campanulids</taxon>
        <taxon>Asterales</taxon>
        <taxon>Asteraceae</taxon>
        <taxon>Asteroideae</taxon>
        <taxon>Anthemideae</taxon>
        <taxon>Anthemidinae</taxon>
        <taxon>Tanacetum</taxon>
    </lineage>
</organism>
<evidence type="ECO:0000256" key="1">
    <source>
        <dbReference type="SAM" id="MobiDB-lite"/>
    </source>
</evidence>
<dbReference type="AlphaFoldDB" id="A0A699J8C0"/>
<accession>A0A699J8C0</accession>
<name>A0A699J8C0_TANCI</name>
<evidence type="ECO:0000313" key="2">
    <source>
        <dbReference type="EMBL" id="GFA19185.1"/>
    </source>
</evidence>
<reference evidence="2" key="1">
    <citation type="journal article" date="2019" name="Sci. Rep.">
        <title>Draft genome of Tanacetum cinerariifolium, the natural source of mosquito coil.</title>
        <authorList>
            <person name="Yamashiro T."/>
            <person name="Shiraishi A."/>
            <person name="Satake H."/>
            <person name="Nakayama K."/>
        </authorList>
    </citation>
    <scope>NUCLEOTIDE SEQUENCE</scope>
</reference>
<feature type="compositionally biased region" description="Polar residues" evidence="1">
    <location>
        <begin position="34"/>
        <end position="45"/>
    </location>
</feature>
<sequence>MSSPNHHTSDIKDFFSNSPNYTPASPDYSPALPKNTSSESSNNSYGLVPIASPTLSLFHDDPYMKVMHAYDTIIPPQVPIPPPTIVPLSPMLSPIFKNSFFLMKYYHQRNEAVNDHPHLLLPYLKHLRWDKVLIRQVGTSRGTN</sequence>
<feature type="region of interest" description="Disordered" evidence="1">
    <location>
        <begin position="1"/>
        <end position="45"/>
    </location>
</feature>
<dbReference type="EMBL" id="BKCJ010383240">
    <property type="protein sequence ID" value="GFA19185.1"/>
    <property type="molecule type" value="Genomic_DNA"/>
</dbReference>
<proteinExistence type="predicted"/>
<gene>
    <name evidence="2" type="ORF">Tci_591157</name>
</gene>
<protein>
    <submittedName>
        <fullName evidence="2">Uncharacterized protein</fullName>
    </submittedName>
</protein>
<comment type="caution">
    <text evidence="2">The sequence shown here is derived from an EMBL/GenBank/DDBJ whole genome shotgun (WGS) entry which is preliminary data.</text>
</comment>